<protein>
    <submittedName>
        <fullName evidence="2">Envelope stress response membrane protein PspB</fullName>
    </submittedName>
</protein>
<dbReference type="NCBIfam" id="NF006993">
    <property type="entry name" value="PRK09458.1"/>
    <property type="match status" value="1"/>
</dbReference>
<dbReference type="Proteomes" id="UP000287766">
    <property type="component" value="Unassembled WGS sequence"/>
</dbReference>
<evidence type="ECO:0000313" key="3">
    <source>
        <dbReference type="Proteomes" id="UP000287766"/>
    </source>
</evidence>
<organism evidence="2 3">
    <name type="scientific">Pseudidiomarina aestuarii</name>
    <dbReference type="NCBI Taxonomy" id="624146"/>
    <lineage>
        <taxon>Bacteria</taxon>
        <taxon>Pseudomonadati</taxon>
        <taxon>Pseudomonadota</taxon>
        <taxon>Gammaproteobacteria</taxon>
        <taxon>Alteromonadales</taxon>
        <taxon>Idiomarinaceae</taxon>
        <taxon>Pseudidiomarina</taxon>
    </lineage>
</organism>
<comment type="caution">
    <text evidence="2">The sequence shown here is derived from an EMBL/GenBank/DDBJ whole genome shotgun (WGS) entry which is preliminary data.</text>
</comment>
<dbReference type="NCBIfam" id="TIGR02976">
    <property type="entry name" value="phageshock_pspB"/>
    <property type="match status" value="1"/>
</dbReference>
<evidence type="ECO:0000256" key="1">
    <source>
        <dbReference type="SAM" id="Phobius"/>
    </source>
</evidence>
<keyword evidence="1" id="KW-0472">Membrane</keyword>
<accession>A0A7Z6ZTK7</accession>
<proteinExistence type="predicted"/>
<sequence>MNVFEMVTIPLIIFMIFVAPIWIIMHYRAQRKINQGLSQDEVAQLQELARQGERMRERIQTLEAILDAESPKWRERI</sequence>
<keyword evidence="3" id="KW-1185">Reference proteome</keyword>
<dbReference type="RefSeq" id="WP_169929890.1">
    <property type="nucleotide sequence ID" value="NZ_PIPR01000001.1"/>
</dbReference>
<dbReference type="GO" id="GO:0006355">
    <property type="term" value="P:regulation of DNA-templated transcription"/>
    <property type="evidence" value="ECO:0007669"/>
    <property type="project" value="InterPro"/>
</dbReference>
<keyword evidence="1" id="KW-1133">Transmembrane helix</keyword>
<dbReference type="EMBL" id="PIPR01000001">
    <property type="protein sequence ID" value="RUO41159.1"/>
    <property type="molecule type" value="Genomic_DNA"/>
</dbReference>
<dbReference type="Pfam" id="PF06667">
    <property type="entry name" value="PspB"/>
    <property type="match status" value="1"/>
</dbReference>
<dbReference type="GO" id="GO:0009271">
    <property type="term" value="P:phage shock"/>
    <property type="evidence" value="ECO:0007669"/>
    <property type="project" value="InterPro"/>
</dbReference>
<dbReference type="AlphaFoldDB" id="A0A7Z6ZTK7"/>
<feature type="transmembrane region" description="Helical" evidence="1">
    <location>
        <begin position="6"/>
        <end position="25"/>
    </location>
</feature>
<name>A0A7Z6ZTK7_9GAMM</name>
<reference evidence="3" key="1">
    <citation type="journal article" date="2018" name="Front. Microbiol.">
        <title>Genome-Based Analysis Reveals the Taxonomy and Diversity of the Family Idiomarinaceae.</title>
        <authorList>
            <person name="Liu Y."/>
            <person name="Lai Q."/>
            <person name="Shao Z."/>
        </authorList>
    </citation>
    <scope>NUCLEOTIDE SEQUENCE [LARGE SCALE GENOMIC DNA]</scope>
    <source>
        <strain evidence="3">KYW314</strain>
    </source>
</reference>
<keyword evidence="1" id="KW-0812">Transmembrane</keyword>
<evidence type="ECO:0000313" key="2">
    <source>
        <dbReference type="EMBL" id="RUO41159.1"/>
    </source>
</evidence>
<gene>
    <name evidence="2" type="ORF">CWE22_02940</name>
</gene>
<dbReference type="InterPro" id="IPR009554">
    <property type="entry name" value="Phageshock_PspB"/>
</dbReference>